<dbReference type="AlphaFoldDB" id="A0A0C3BYC6"/>
<reference evidence="2 3" key="1">
    <citation type="submission" date="2014-04" db="EMBL/GenBank/DDBJ databases">
        <authorList>
            <consortium name="DOE Joint Genome Institute"/>
            <person name="Kuo A."/>
            <person name="Tarkka M."/>
            <person name="Buscot F."/>
            <person name="Kohler A."/>
            <person name="Nagy L.G."/>
            <person name="Floudas D."/>
            <person name="Copeland A."/>
            <person name="Barry K.W."/>
            <person name="Cichocki N."/>
            <person name="Veneault-Fourrey C."/>
            <person name="LaButti K."/>
            <person name="Lindquist E.A."/>
            <person name="Lipzen A."/>
            <person name="Lundell T."/>
            <person name="Morin E."/>
            <person name="Murat C."/>
            <person name="Sun H."/>
            <person name="Tunlid A."/>
            <person name="Henrissat B."/>
            <person name="Grigoriev I.V."/>
            <person name="Hibbett D.S."/>
            <person name="Martin F."/>
            <person name="Nordberg H.P."/>
            <person name="Cantor M.N."/>
            <person name="Hua S.X."/>
        </authorList>
    </citation>
    <scope>NUCLEOTIDE SEQUENCE [LARGE SCALE GENOMIC DNA]</scope>
    <source>
        <strain evidence="2 3">F 1598</strain>
    </source>
</reference>
<organism evidence="2 3">
    <name type="scientific">Piloderma croceum (strain F 1598)</name>
    <dbReference type="NCBI Taxonomy" id="765440"/>
    <lineage>
        <taxon>Eukaryota</taxon>
        <taxon>Fungi</taxon>
        <taxon>Dikarya</taxon>
        <taxon>Basidiomycota</taxon>
        <taxon>Agaricomycotina</taxon>
        <taxon>Agaricomycetes</taxon>
        <taxon>Agaricomycetidae</taxon>
        <taxon>Atheliales</taxon>
        <taxon>Atheliaceae</taxon>
        <taxon>Piloderma</taxon>
    </lineage>
</organism>
<dbReference type="Proteomes" id="UP000054166">
    <property type="component" value="Unassembled WGS sequence"/>
</dbReference>
<dbReference type="EMBL" id="KN832971">
    <property type="protein sequence ID" value="KIM91548.1"/>
    <property type="molecule type" value="Genomic_DNA"/>
</dbReference>
<dbReference type="OrthoDB" id="3038759at2759"/>
<evidence type="ECO:0000313" key="3">
    <source>
        <dbReference type="Proteomes" id="UP000054166"/>
    </source>
</evidence>
<proteinExistence type="predicted"/>
<keyword evidence="3" id="KW-1185">Reference proteome</keyword>
<evidence type="ECO:0000256" key="1">
    <source>
        <dbReference type="SAM" id="Coils"/>
    </source>
</evidence>
<sequence length="441" mass="49738">MSNGDSVIFNSRDFGRLIHSTAIPTNQEAHQIRDALSNDEKNVVRLERRIKQLTDEVKRIQSTIAPLTVELGKLYSMIYSRKAMVATIRRIPPEILGQIFIYCLPDNQFVQPFKANAPLLLCQICSAWRMSALAIPQLWSSLNIFRMKSMGWDPARTWFGRSGKLPLSIGVREEIFRTKTFADPLTKKFLARCRNLSIGITSAFVDGLCMDNLQGPNWGSLDSVEIYSFYGFSLGTPITLPASATNVRQIKLKSPNYSDHLDRLELGLAWNRLTHFSSAPFLSANRVLQLFRCCPELTHCSIKCSGRPHGVSPVTHMMLQSFHFTYDGSNQHYLGDFFDSFSLPALQDMQMDLRGADLESGIWPTTQIVSFLSRSACPLQKLEIKGLKMAEEDILSCVQHVPSLMEATNSTPVYSSGDFREDDITPESVLRLLAGRRLQFK</sequence>
<dbReference type="HOGENOM" id="CLU_018544_12_0_1"/>
<protein>
    <submittedName>
        <fullName evidence="2">Uncharacterized protein</fullName>
    </submittedName>
</protein>
<accession>A0A0C3BYC6</accession>
<name>A0A0C3BYC6_PILCF</name>
<dbReference type="STRING" id="765440.A0A0C3BYC6"/>
<feature type="coiled-coil region" evidence="1">
    <location>
        <begin position="29"/>
        <end position="63"/>
    </location>
</feature>
<gene>
    <name evidence="2" type="ORF">PILCRDRAFT_132466</name>
</gene>
<reference evidence="3" key="2">
    <citation type="submission" date="2015-01" db="EMBL/GenBank/DDBJ databases">
        <title>Evolutionary Origins and Diversification of the Mycorrhizal Mutualists.</title>
        <authorList>
            <consortium name="DOE Joint Genome Institute"/>
            <consortium name="Mycorrhizal Genomics Consortium"/>
            <person name="Kohler A."/>
            <person name="Kuo A."/>
            <person name="Nagy L.G."/>
            <person name="Floudas D."/>
            <person name="Copeland A."/>
            <person name="Barry K.W."/>
            <person name="Cichocki N."/>
            <person name="Veneault-Fourrey C."/>
            <person name="LaButti K."/>
            <person name="Lindquist E.A."/>
            <person name="Lipzen A."/>
            <person name="Lundell T."/>
            <person name="Morin E."/>
            <person name="Murat C."/>
            <person name="Riley R."/>
            <person name="Ohm R."/>
            <person name="Sun H."/>
            <person name="Tunlid A."/>
            <person name="Henrissat B."/>
            <person name="Grigoriev I.V."/>
            <person name="Hibbett D.S."/>
            <person name="Martin F."/>
        </authorList>
    </citation>
    <scope>NUCLEOTIDE SEQUENCE [LARGE SCALE GENOMIC DNA]</scope>
    <source>
        <strain evidence="3">F 1598</strain>
    </source>
</reference>
<evidence type="ECO:0000313" key="2">
    <source>
        <dbReference type="EMBL" id="KIM91548.1"/>
    </source>
</evidence>
<dbReference type="InParanoid" id="A0A0C3BYC6"/>
<keyword evidence="1" id="KW-0175">Coiled coil</keyword>